<evidence type="ECO:0000259" key="6">
    <source>
        <dbReference type="Pfam" id="PF05065"/>
    </source>
</evidence>
<dbReference type="OrthoDB" id="9098994at2"/>
<reference evidence="7" key="1">
    <citation type="submission" date="2016-01" db="EMBL/GenBank/DDBJ databases">
        <authorList>
            <person name="Peeters C."/>
        </authorList>
    </citation>
    <scope>NUCLEOTIDE SEQUENCE</scope>
    <source>
        <strain evidence="7">LMG 29320</strain>
    </source>
</reference>
<feature type="domain" description="Phage capsid-like C-terminal" evidence="6">
    <location>
        <begin position="371"/>
        <end position="635"/>
    </location>
</feature>
<evidence type="ECO:0000256" key="2">
    <source>
        <dbReference type="ARBA" id="ARBA00022612"/>
    </source>
</evidence>
<evidence type="ECO:0000256" key="1">
    <source>
        <dbReference type="ARBA" id="ARBA00004328"/>
    </source>
</evidence>
<feature type="domain" description="Prohead serine protease" evidence="5">
    <location>
        <begin position="73"/>
        <end position="167"/>
    </location>
</feature>
<dbReference type="Proteomes" id="UP000054903">
    <property type="component" value="Unassembled WGS sequence"/>
</dbReference>
<protein>
    <submittedName>
        <fullName evidence="7">Phage-like protein</fullName>
    </submittedName>
</protein>
<evidence type="ECO:0000259" key="5">
    <source>
        <dbReference type="Pfam" id="PF04586"/>
    </source>
</evidence>
<dbReference type="InterPro" id="IPR054612">
    <property type="entry name" value="Phage_capsid-like_C"/>
</dbReference>
<keyword evidence="3" id="KW-0645">Protease</keyword>
<dbReference type="AlphaFoldDB" id="A0A158E9R7"/>
<dbReference type="Gene3D" id="3.30.2400.10">
    <property type="entry name" value="Major capsid protein gp5"/>
    <property type="match status" value="1"/>
</dbReference>
<dbReference type="SUPFAM" id="SSF56563">
    <property type="entry name" value="Major capsid protein gp5"/>
    <property type="match status" value="1"/>
</dbReference>
<keyword evidence="8" id="KW-1185">Reference proteome</keyword>
<dbReference type="RefSeq" id="WP_061138675.1">
    <property type="nucleotide sequence ID" value="NZ_FCNX02000029.1"/>
</dbReference>
<evidence type="ECO:0000256" key="3">
    <source>
        <dbReference type="ARBA" id="ARBA00022670"/>
    </source>
</evidence>
<dbReference type="EMBL" id="FCNX02000029">
    <property type="protein sequence ID" value="SAL03136.1"/>
    <property type="molecule type" value="Genomic_DNA"/>
</dbReference>
<evidence type="ECO:0000256" key="4">
    <source>
        <dbReference type="ARBA" id="ARBA00022801"/>
    </source>
</evidence>
<keyword evidence="2" id="KW-1188">Viral release from host cell</keyword>
<sequence>MPTTNKQPVSLRDIQARDKGITWRQAEVGAIDAEARTVELAFSSEAEVARWWGIEVLSHEPDAVDLSRMNDGGALLMDHNPRDQVGVVETASIDADKRGRAKVRFGRSVRASEVFQDVIDGIRKHISVGYAINAMQLTEERENGDLVYTITSWLPCEISFVSIPADTSVGVGRALENPHVEPERAAPENSNVHQNIPVSTQENRSMTDKTQEAPTIDANAERRAGGDAERARVRDIIEMGDQYGAADLAREFVKDGKTAGEFQRALLQHVEQRQSRPLSEQTADAAVGLTDKEIAGYRFMNVVRALANPTDKKAQNAAAFEIEAGRAAADKAGKEAQGIMVPAEVLSRNVFGQRSFNAGTNGQTGAGSTGGASIATELMASAFVDMLRNSTTIMQLGRTLGGLVGNVDIPKKTARSQGYWLGEGDDATEGEIDLGQIALSPKTVAAYSDITRKLMMQSSLDVEALVRADLAEALGLAIDYAGYYGSGSAHQPKGLSNYNGVNAVAFAAANPTYAEIVAMETAIAAKNAAVSNMAYVVNATTKGAAKTTQKFPATPTGATLWADDNTMNGYQTRVTNQLAGDDVFFGNFADLIIALWGGLDLTVDTSSLSKSGGTRIVVFQDCDFAARRVESFCVGRHTS</sequence>
<dbReference type="Pfam" id="PF04586">
    <property type="entry name" value="Peptidase_S78"/>
    <property type="match status" value="1"/>
</dbReference>
<dbReference type="InterPro" id="IPR054613">
    <property type="entry name" value="Peptidase_S78_dom"/>
</dbReference>
<dbReference type="GO" id="GO:0008233">
    <property type="term" value="F:peptidase activity"/>
    <property type="evidence" value="ECO:0007669"/>
    <property type="project" value="UniProtKB-KW"/>
</dbReference>
<proteinExistence type="predicted"/>
<dbReference type="Pfam" id="PF05065">
    <property type="entry name" value="Phage_capsid"/>
    <property type="match status" value="1"/>
</dbReference>
<dbReference type="NCBIfam" id="TIGR01554">
    <property type="entry name" value="major_cap_HK97"/>
    <property type="match status" value="1"/>
</dbReference>
<dbReference type="GO" id="GO:0006508">
    <property type="term" value="P:proteolysis"/>
    <property type="evidence" value="ECO:0007669"/>
    <property type="project" value="UniProtKB-KW"/>
</dbReference>
<name>A0A158E9R7_9BURK</name>
<comment type="caution">
    <text evidence="7">The sequence shown here is derived from an EMBL/GenBank/DDBJ whole genome shotgun (WGS) entry which is preliminary data.</text>
</comment>
<keyword evidence="4" id="KW-0378">Hydrolase</keyword>
<comment type="subcellular location">
    <subcellularLocation>
        <location evidence="1">Virion</location>
    </subcellularLocation>
</comment>
<organism evidence="7 8">
    <name type="scientific">Caballeronia fortuita</name>
    <dbReference type="NCBI Taxonomy" id="1777138"/>
    <lineage>
        <taxon>Bacteria</taxon>
        <taxon>Pseudomonadati</taxon>
        <taxon>Pseudomonadota</taxon>
        <taxon>Betaproteobacteria</taxon>
        <taxon>Burkholderiales</taxon>
        <taxon>Burkholderiaceae</taxon>
        <taxon>Caballeronia</taxon>
    </lineage>
</organism>
<gene>
    <name evidence="7" type="ORF">AWB77_06716</name>
</gene>
<evidence type="ECO:0000313" key="8">
    <source>
        <dbReference type="Proteomes" id="UP000054903"/>
    </source>
</evidence>
<accession>A0A158E9R7</accession>
<dbReference type="STRING" id="1777138.AWB77_06716"/>
<evidence type="ECO:0000313" key="7">
    <source>
        <dbReference type="EMBL" id="SAL03136.1"/>
    </source>
</evidence>
<dbReference type="InterPro" id="IPR024455">
    <property type="entry name" value="Phage_capsid"/>
</dbReference>